<dbReference type="EMBL" id="JAIXMP010000002">
    <property type="protein sequence ID" value="KAI9277135.1"/>
    <property type="molecule type" value="Genomic_DNA"/>
</dbReference>
<dbReference type="InterPro" id="IPR012489">
    <property type="entry name" value="NucleaseA_inhib-like"/>
</dbReference>
<dbReference type="Pfam" id="PF07924">
    <property type="entry name" value="NuiA"/>
    <property type="match status" value="1"/>
</dbReference>
<feature type="region of interest" description="Disordered" evidence="1">
    <location>
        <begin position="1"/>
        <end position="31"/>
    </location>
</feature>
<evidence type="ECO:0000313" key="2">
    <source>
        <dbReference type="EMBL" id="KAI9277135.1"/>
    </source>
</evidence>
<name>A0AAD5KPY8_9FUNG</name>
<sequence length="181" mass="19981">MEKEDSDYMAMLNNSTINPGPKQEQTPSLATTSQLNTATPNETLTSAFQAIMNVSNDLVLVSESDEPFEWISADWAQDKLPVTAQEIIQLGWVDPSVDSPSTFKTKTLNQFFDPLVDEKNDPYNQAKGFQKMYKLFKDAFSDAQVYFIGEGSINVFVLGIINATSGGKRALAGLRSLLVQT</sequence>
<feature type="compositionally biased region" description="Polar residues" evidence="1">
    <location>
        <begin position="12"/>
        <end position="31"/>
    </location>
</feature>
<dbReference type="Proteomes" id="UP001209540">
    <property type="component" value="Unassembled WGS sequence"/>
</dbReference>
<keyword evidence="3" id="KW-1185">Reference proteome</keyword>
<reference evidence="2" key="1">
    <citation type="journal article" date="2022" name="IScience">
        <title>Evolution of zygomycete secretomes and the origins of terrestrial fungal ecologies.</title>
        <authorList>
            <person name="Chang Y."/>
            <person name="Wang Y."/>
            <person name="Mondo S."/>
            <person name="Ahrendt S."/>
            <person name="Andreopoulos W."/>
            <person name="Barry K."/>
            <person name="Beard J."/>
            <person name="Benny G.L."/>
            <person name="Blankenship S."/>
            <person name="Bonito G."/>
            <person name="Cuomo C."/>
            <person name="Desiro A."/>
            <person name="Gervers K.A."/>
            <person name="Hundley H."/>
            <person name="Kuo A."/>
            <person name="LaButti K."/>
            <person name="Lang B.F."/>
            <person name="Lipzen A."/>
            <person name="O'Donnell K."/>
            <person name="Pangilinan J."/>
            <person name="Reynolds N."/>
            <person name="Sandor L."/>
            <person name="Smith M.E."/>
            <person name="Tsang A."/>
            <person name="Grigoriev I.V."/>
            <person name="Stajich J.E."/>
            <person name="Spatafora J.W."/>
        </authorList>
    </citation>
    <scope>NUCLEOTIDE SEQUENCE</scope>
    <source>
        <strain evidence="2">RSA 2281</strain>
    </source>
</reference>
<dbReference type="SUPFAM" id="SSF82602">
    <property type="entry name" value="Nuclease A inhibitor (NuiA)"/>
    <property type="match status" value="1"/>
</dbReference>
<dbReference type="Gene3D" id="3.40.1460.10">
    <property type="entry name" value="Nuclease A inhibitor-like"/>
    <property type="match status" value="1"/>
</dbReference>
<proteinExistence type="predicted"/>
<protein>
    <submittedName>
        <fullName evidence="2">Uncharacterized protein</fullName>
    </submittedName>
</protein>
<reference evidence="2" key="2">
    <citation type="submission" date="2023-02" db="EMBL/GenBank/DDBJ databases">
        <authorList>
            <consortium name="DOE Joint Genome Institute"/>
            <person name="Mondo S.J."/>
            <person name="Chang Y."/>
            <person name="Wang Y."/>
            <person name="Ahrendt S."/>
            <person name="Andreopoulos W."/>
            <person name="Barry K."/>
            <person name="Beard J."/>
            <person name="Benny G.L."/>
            <person name="Blankenship S."/>
            <person name="Bonito G."/>
            <person name="Cuomo C."/>
            <person name="Desiro A."/>
            <person name="Gervers K.A."/>
            <person name="Hundley H."/>
            <person name="Kuo A."/>
            <person name="LaButti K."/>
            <person name="Lang B.F."/>
            <person name="Lipzen A."/>
            <person name="O'Donnell K."/>
            <person name="Pangilinan J."/>
            <person name="Reynolds N."/>
            <person name="Sandor L."/>
            <person name="Smith M.W."/>
            <person name="Tsang A."/>
            <person name="Grigoriev I.V."/>
            <person name="Stajich J.E."/>
            <person name="Spatafora J.W."/>
        </authorList>
    </citation>
    <scope>NUCLEOTIDE SEQUENCE</scope>
    <source>
        <strain evidence="2">RSA 2281</strain>
    </source>
</reference>
<gene>
    <name evidence="2" type="ORF">BDA99DRAFT_494964</name>
</gene>
<comment type="caution">
    <text evidence="2">The sequence shown here is derived from an EMBL/GenBank/DDBJ whole genome shotgun (WGS) entry which is preliminary data.</text>
</comment>
<dbReference type="AlphaFoldDB" id="A0AAD5KPY8"/>
<organism evidence="2 3">
    <name type="scientific">Phascolomyces articulosus</name>
    <dbReference type="NCBI Taxonomy" id="60185"/>
    <lineage>
        <taxon>Eukaryota</taxon>
        <taxon>Fungi</taxon>
        <taxon>Fungi incertae sedis</taxon>
        <taxon>Mucoromycota</taxon>
        <taxon>Mucoromycotina</taxon>
        <taxon>Mucoromycetes</taxon>
        <taxon>Mucorales</taxon>
        <taxon>Lichtheimiaceae</taxon>
        <taxon>Phascolomyces</taxon>
    </lineage>
</organism>
<accession>A0AAD5KPY8</accession>
<dbReference type="InterPro" id="IPR036587">
    <property type="entry name" value="NucleaseA_inhib-like_sf"/>
</dbReference>
<evidence type="ECO:0000313" key="3">
    <source>
        <dbReference type="Proteomes" id="UP001209540"/>
    </source>
</evidence>
<evidence type="ECO:0000256" key="1">
    <source>
        <dbReference type="SAM" id="MobiDB-lite"/>
    </source>
</evidence>